<reference evidence="1" key="1">
    <citation type="submission" date="2007-04" db="EMBL/GenBank/DDBJ databases">
        <authorList>
            <consortium name="The Broad Institute Genome Sequencing Platform"/>
            <person name="Birren B."/>
            <person name="Lander E."/>
            <person name="Galagan J."/>
            <person name="Nusbaum C."/>
            <person name="Devon K."/>
            <person name="Ma L.-J."/>
            <person name="Jaffe D."/>
            <person name="Butler J."/>
            <person name="Alvarez P."/>
            <person name="Gnerre S."/>
            <person name="Grabherr M."/>
            <person name="Kleber M."/>
            <person name="Mauceli E."/>
            <person name="Brockman W."/>
            <person name="MacCallum I.A."/>
            <person name="Young S."/>
            <person name="LaButti K."/>
            <person name="DeCaprio D."/>
            <person name="Crawford M."/>
            <person name="Koehrsen M."/>
            <person name="Engels R."/>
            <person name="Montgomery P."/>
            <person name="Pearson M."/>
            <person name="Howarth C."/>
            <person name="Larson L."/>
            <person name="White J."/>
            <person name="O'Leary S."/>
            <person name="Kodira C."/>
            <person name="Zeng Q."/>
            <person name="Yandava C."/>
            <person name="Alvarado L."/>
            <person name="Kistler C."/>
            <person name="Shim W.-B."/>
            <person name="Kang S."/>
            <person name="Woloshuk C."/>
        </authorList>
    </citation>
    <scope>NUCLEOTIDE SEQUENCE</scope>
    <source>
        <strain evidence="1">4287</strain>
    </source>
</reference>
<organism evidence="1 2">
    <name type="scientific">Fusarium oxysporum f. sp. lycopersici (strain 4287 / CBS 123668 / FGSC 9935 / NRRL 34936)</name>
    <name type="common">Fusarium vascular wilt of tomato</name>
    <dbReference type="NCBI Taxonomy" id="426428"/>
    <lineage>
        <taxon>Eukaryota</taxon>
        <taxon>Fungi</taxon>
        <taxon>Dikarya</taxon>
        <taxon>Ascomycota</taxon>
        <taxon>Pezizomycotina</taxon>
        <taxon>Sordariomycetes</taxon>
        <taxon>Hypocreomycetidae</taxon>
        <taxon>Hypocreales</taxon>
        <taxon>Nectriaceae</taxon>
        <taxon>Fusarium</taxon>
        <taxon>Fusarium oxysporum species complex</taxon>
    </lineage>
</organism>
<proteinExistence type="predicted"/>
<dbReference type="EMBL" id="DS231720">
    <property type="protein sequence ID" value="KNB16786.1"/>
    <property type="molecule type" value="Genomic_DNA"/>
</dbReference>
<dbReference type="OrthoDB" id="5152119at2759"/>
<dbReference type="KEGG" id="fox:FOXG_14846"/>
<gene>
    <name evidence="1" type="ORF">FOXG_14846</name>
</gene>
<dbReference type="VEuPathDB" id="FungiDB:FOXG_14846"/>
<reference evidence="1" key="2">
    <citation type="journal article" date="2010" name="Nature">
        <title>Comparative genomics reveals mobile pathogenicity chromosomes in Fusarium.</title>
        <authorList>
            <person name="Ma L.J."/>
            <person name="van der Does H.C."/>
            <person name="Borkovich K.A."/>
            <person name="Coleman J.J."/>
            <person name="Daboussi M.J."/>
            <person name="Di Pietro A."/>
            <person name="Dufresne M."/>
            <person name="Freitag M."/>
            <person name="Grabherr M."/>
            <person name="Henrissat B."/>
            <person name="Houterman P.M."/>
            <person name="Kang S."/>
            <person name="Shim W.B."/>
            <person name="Woloshuk C."/>
            <person name="Xie X."/>
            <person name="Xu J.R."/>
            <person name="Antoniw J."/>
            <person name="Baker S.E."/>
            <person name="Bluhm B.H."/>
            <person name="Breakspear A."/>
            <person name="Brown D.W."/>
            <person name="Butchko R.A."/>
            <person name="Chapman S."/>
            <person name="Coulson R."/>
            <person name="Coutinho P.M."/>
            <person name="Danchin E.G."/>
            <person name="Diener A."/>
            <person name="Gale L.R."/>
            <person name="Gardiner D.M."/>
            <person name="Goff S."/>
            <person name="Hammond-Kosack K.E."/>
            <person name="Hilburn K."/>
            <person name="Hua-Van A."/>
            <person name="Jonkers W."/>
            <person name="Kazan K."/>
            <person name="Kodira C.D."/>
            <person name="Koehrsen M."/>
            <person name="Kumar L."/>
            <person name="Lee Y.H."/>
            <person name="Li L."/>
            <person name="Manners J.M."/>
            <person name="Miranda-Saavedra D."/>
            <person name="Mukherjee M."/>
            <person name="Park G."/>
            <person name="Park J."/>
            <person name="Park S.Y."/>
            <person name="Proctor R.H."/>
            <person name="Regev A."/>
            <person name="Ruiz-Roldan M.C."/>
            <person name="Sain D."/>
            <person name="Sakthikumar S."/>
            <person name="Sykes S."/>
            <person name="Schwartz D.C."/>
            <person name="Turgeon B.G."/>
            <person name="Wapinski I."/>
            <person name="Yoder O."/>
            <person name="Young S."/>
            <person name="Zeng Q."/>
            <person name="Zhou S."/>
            <person name="Galagan J."/>
            <person name="Cuomo C.A."/>
            <person name="Kistler H.C."/>
            <person name="Rep M."/>
        </authorList>
    </citation>
    <scope>NUCLEOTIDE SEQUENCE [LARGE SCALE GENOMIC DNA]</scope>
    <source>
        <strain evidence="1">4287</strain>
    </source>
</reference>
<evidence type="ECO:0000313" key="1">
    <source>
        <dbReference type="EMBL" id="KNB16786.1"/>
    </source>
</evidence>
<dbReference type="RefSeq" id="XP_018254831.1">
    <property type="nucleotide sequence ID" value="XM_018394909.1"/>
</dbReference>
<protein>
    <submittedName>
        <fullName evidence="1">Uncharacterized protein</fullName>
    </submittedName>
</protein>
<dbReference type="Proteomes" id="UP000009097">
    <property type="component" value="Unassembled WGS sequence"/>
</dbReference>
<dbReference type="GeneID" id="28955973"/>
<dbReference type="AlphaFoldDB" id="A0A0J9W1I2"/>
<sequence>MDQHATTIRRMLGDRTIAQFASLSLPDRRALFRRNLVQQQPVFIEEADDDVSLNPSIADGVLLRQQHFMGKDETGKRLVKEACDVYYGENHFNVRLHWLCEFMTDTLSDYKTKVPVAPLIKDSITVIVDSYDALDDFYLHEDGCDSDSGTDDPDSVHYRHGTGKAARWTQKRLQDIFLFTNAQHITLVLHGRGLLDGSDLATHQVIKDISYVVKLLIQKFGDRFAIRKMISRGGGHGGSYPWRSLRSYWDPPTETARQKVRRGEATFEQVMQVEVEEWTHVFPSTIGSWMEREILV</sequence>
<accession>A0A0J9W1I2</accession>
<evidence type="ECO:0000313" key="2">
    <source>
        <dbReference type="Proteomes" id="UP000009097"/>
    </source>
</evidence>
<name>A0A0J9W1I2_FUSO4</name>